<dbReference type="Gene3D" id="3.40.50.300">
    <property type="entry name" value="P-loop containing nucleotide triphosphate hydrolases"/>
    <property type="match status" value="1"/>
</dbReference>
<evidence type="ECO:0000313" key="2">
    <source>
        <dbReference type="Proteomes" id="UP000004968"/>
    </source>
</evidence>
<gene>
    <name evidence="1" type="ORF">CLOSTHATH_07492</name>
</gene>
<dbReference type="GO" id="GO:0015421">
    <property type="term" value="F:ABC-type oligopeptide transporter activity"/>
    <property type="evidence" value="ECO:0007669"/>
    <property type="project" value="TreeGrafter"/>
</dbReference>
<reference evidence="1 2" key="1">
    <citation type="submission" date="2010-01" db="EMBL/GenBank/DDBJ databases">
        <authorList>
            <person name="Weinstock G."/>
            <person name="Sodergren E."/>
            <person name="Clifton S."/>
            <person name="Fulton L."/>
            <person name="Fulton B."/>
            <person name="Courtney L."/>
            <person name="Fronick C."/>
            <person name="Harrison M."/>
            <person name="Strong C."/>
            <person name="Farmer C."/>
            <person name="Delahaunty K."/>
            <person name="Markovic C."/>
            <person name="Hall O."/>
            <person name="Minx P."/>
            <person name="Tomlinson C."/>
            <person name="Mitreva M."/>
            <person name="Nelson J."/>
            <person name="Hou S."/>
            <person name="Wollam A."/>
            <person name="Pepin K.H."/>
            <person name="Johnson M."/>
            <person name="Bhonagiri V."/>
            <person name="Nash W.E."/>
            <person name="Warren W."/>
            <person name="Chinwalla A."/>
            <person name="Mardis E.R."/>
            <person name="Wilson R.K."/>
        </authorList>
    </citation>
    <scope>NUCLEOTIDE SEQUENCE [LARGE SCALE GENOMIC DNA]</scope>
    <source>
        <strain evidence="1 2">DSM 13479</strain>
    </source>
</reference>
<protein>
    <recommendedName>
        <fullName evidence="3">ABC transporter ATP-binding protein</fullName>
    </recommendedName>
</protein>
<evidence type="ECO:0008006" key="3">
    <source>
        <dbReference type="Google" id="ProtNLM"/>
    </source>
</evidence>
<dbReference type="AlphaFoldDB" id="D3AV20"/>
<sequence>AHRISAVRHADEILILEGGRIIERGTHEELMAKKGQYYRTYQVQYGEEVQLCQ</sequence>
<dbReference type="HOGENOM" id="CLU_3054938_0_0_9"/>
<dbReference type="EMBL" id="ACIO01001187">
    <property type="protein sequence ID" value="EFC94337.1"/>
    <property type="molecule type" value="Genomic_DNA"/>
</dbReference>
<proteinExistence type="predicted"/>
<organism evidence="1 2">
    <name type="scientific">Hungatella hathewayi DSM 13479</name>
    <dbReference type="NCBI Taxonomy" id="566550"/>
    <lineage>
        <taxon>Bacteria</taxon>
        <taxon>Bacillati</taxon>
        <taxon>Bacillota</taxon>
        <taxon>Clostridia</taxon>
        <taxon>Lachnospirales</taxon>
        <taxon>Lachnospiraceae</taxon>
        <taxon>Hungatella</taxon>
    </lineage>
</organism>
<evidence type="ECO:0000313" key="1">
    <source>
        <dbReference type="EMBL" id="EFC94337.1"/>
    </source>
</evidence>
<name>D3AV20_9FIRM</name>
<dbReference type="InterPro" id="IPR027417">
    <property type="entry name" value="P-loop_NTPase"/>
</dbReference>
<dbReference type="RefSeq" id="WP_006777913.1">
    <property type="nucleotide sequence ID" value="NZ_GG668213.1"/>
</dbReference>
<feature type="non-terminal residue" evidence="1">
    <location>
        <position position="1"/>
    </location>
</feature>
<dbReference type="PANTHER" id="PTHR43394:SF13">
    <property type="entry name" value="ANTIGEN PEPTIDE TRANSPORTER 1"/>
    <property type="match status" value="1"/>
</dbReference>
<accession>D3AV20</accession>
<dbReference type="Proteomes" id="UP000004968">
    <property type="component" value="Unassembled WGS sequence"/>
</dbReference>
<comment type="caution">
    <text evidence="1">The sequence shown here is derived from an EMBL/GenBank/DDBJ whole genome shotgun (WGS) entry which is preliminary data.</text>
</comment>
<dbReference type="InterPro" id="IPR039421">
    <property type="entry name" value="Type_1_exporter"/>
</dbReference>
<dbReference type="SUPFAM" id="SSF52540">
    <property type="entry name" value="P-loop containing nucleoside triphosphate hydrolases"/>
    <property type="match status" value="1"/>
</dbReference>
<dbReference type="PANTHER" id="PTHR43394">
    <property type="entry name" value="ATP-DEPENDENT PERMEASE MDL1, MITOCHONDRIAL"/>
    <property type="match status" value="1"/>
</dbReference>